<dbReference type="EMBL" id="QZEI01000139">
    <property type="protein sequence ID" value="RLV57806.1"/>
    <property type="molecule type" value="Genomic_DNA"/>
</dbReference>
<feature type="transmembrane region" description="Helical" evidence="1">
    <location>
        <begin position="42"/>
        <end position="62"/>
    </location>
</feature>
<keyword evidence="1" id="KW-0472">Membrane</keyword>
<reference evidence="2 3" key="1">
    <citation type="submission" date="2018-09" db="EMBL/GenBank/DDBJ databases">
        <title>Phylogeny of the Shewanellaceae, and recommendation for two new genera, Pseudoshewanella and Parashewanella.</title>
        <authorList>
            <person name="Wang G."/>
        </authorList>
    </citation>
    <scope>NUCLEOTIDE SEQUENCE [LARGE SCALE GENOMIC DNA]</scope>
    <source>
        <strain evidence="2 3">C51</strain>
    </source>
</reference>
<keyword evidence="1" id="KW-1133">Transmembrane helix</keyword>
<gene>
    <name evidence="2" type="ORF">D5018_20585</name>
</gene>
<protein>
    <submittedName>
        <fullName evidence="2">Uncharacterized protein</fullName>
    </submittedName>
</protein>
<proteinExistence type="predicted"/>
<dbReference type="AlphaFoldDB" id="A0A3L8PR24"/>
<evidence type="ECO:0000313" key="3">
    <source>
        <dbReference type="Proteomes" id="UP000281474"/>
    </source>
</evidence>
<dbReference type="Proteomes" id="UP000281474">
    <property type="component" value="Unassembled WGS sequence"/>
</dbReference>
<comment type="caution">
    <text evidence="2">The sequence shown here is derived from an EMBL/GenBank/DDBJ whole genome shotgun (WGS) entry which is preliminary data.</text>
</comment>
<sequence length="72" mass="8086">MTEVAISMFIKHKLLFITIIFCNTFAVFYFSSILFSSSKPDLILAVSTSCFAAFISYLYAANKSTSKNHSKK</sequence>
<evidence type="ECO:0000256" key="1">
    <source>
        <dbReference type="SAM" id="Phobius"/>
    </source>
</evidence>
<keyword evidence="1" id="KW-0812">Transmembrane</keyword>
<evidence type="ECO:0000313" key="2">
    <source>
        <dbReference type="EMBL" id="RLV57806.1"/>
    </source>
</evidence>
<name>A0A3L8PR24_9GAMM</name>
<keyword evidence="3" id="KW-1185">Reference proteome</keyword>
<feature type="transmembrane region" description="Helical" evidence="1">
    <location>
        <begin position="14"/>
        <end position="36"/>
    </location>
</feature>
<accession>A0A3L8PR24</accession>
<organism evidence="2 3">
    <name type="scientific">Parashewanella curva</name>
    <dbReference type="NCBI Taxonomy" id="2338552"/>
    <lineage>
        <taxon>Bacteria</taxon>
        <taxon>Pseudomonadati</taxon>
        <taxon>Pseudomonadota</taxon>
        <taxon>Gammaproteobacteria</taxon>
        <taxon>Alteromonadales</taxon>
        <taxon>Shewanellaceae</taxon>
        <taxon>Parashewanella</taxon>
    </lineage>
</organism>